<evidence type="ECO:0000256" key="2">
    <source>
        <dbReference type="ARBA" id="ARBA00023002"/>
    </source>
</evidence>
<name>A0AAU8DQD8_9ACTN</name>
<evidence type="ECO:0000256" key="3">
    <source>
        <dbReference type="ARBA" id="ARBA00023004"/>
    </source>
</evidence>
<evidence type="ECO:0000256" key="1">
    <source>
        <dbReference type="ARBA" id="ARBA00001954"/>
    </source>
</evidence>
<dbReference type="Pfam" id="PF02668">
    <property type="entry name" value="TauD"/>
    <property type="match status" value="1"/>
</dbReference>
<keyword evidence="6" id="KW-0223">Dioxygenase</keyword>
<organism evidence="6">
    <name type="scientific">Nakamurella sp. A5-74</name>
    <dbReference type="NCBI Taxonomy" id="3158264"/>
    <lineage>
        <taxon>Bacteria</taxon>
        <taxon>Bacillati</taxon>
        <taxon>Actinomycetota</taxon>
        <taxon>Actinomycetes</taxon>
        <taxon>Nakamurellales</taxon>
        <taxon>Nakamurellaceae</taxon>
        <taxon>Nakamurella</taxon>
    </lineage>
</organism>
<dbReference type="PANTHER" id="PTHR10696">
    <property type="entry name" value="GAMMA-BUTYROBETAINE HYDROXYLASE-RELATED"/>
    <property type="match status" value="1"/>
</dbReference>
<sequence>MSASSAGGDTVEALRVGAIGGWLEREDARDEVFAALDGAGALLLRGDAPLGAEGVARACDLLGLSALPTADDFAPREELGNGVLGAPHWPGDREMCPHHERGHSVTAPSIMLLSALQVAPTGGQTVLADTQDVLRRIPDGVRETLTETGWLSVRTYRPFFGVNWPQMFGTDDPVAVEDLLAELGWEAEWRRDGALRTAGRRPAVLRHPRTGQESWWGQLTFFNQWALDEAERELLISSFGVDALPFNTSRGDGTPLTQAEFEAVLAAYEPSSRTVEWTPSDLLIVDNIRTAHGRRPHAGTRTMAVAPCETFSVRAADPRSLSAPGGHIG</sequence>
<feature type="domain" description="TauD/TfdA-like" evidence="5">
    <location>
        <begin position="23"/>
        <end position="304"/>
    </location>
</feature>
<dbReference type="GO" id="GO:0017000">
    <property type="term" value="P:antibiotic biosynthetic process"/>
    <property type="evidence" value="ECO:0007669"/>
    <property type="project" value="UniProtKB-KW"/>
</dbReference>
<dbReference type="AlphaFoldDB" id="A0AAU8DQD8"/>
<evidence type="ECO:0000313" key="6">
    <source>
        <dbReference type="EMBL" id="XCG64216.1"/>
    </source>
</evidence>
<keyword evidence="3" id="KW-0408">Iron</keyword>
<dbReference type="InterPro" id="IPR050411">
    <property type="entry name" value="AlphaKG_dependent_hydroxylases"/>
</dbReference>
<keyword evidence="4" id="KW-0045">Antibiotic biosynthesis</keyword>
<protein>
    <submittedName>
        <fullName evidence="6">TauD/TfdA family dioxygenase</fullName>
    </submittedName>
</protein>
<dbReference type="Gene3D" id="3.60.130.10">
    <property type="entry name" value="Clavaminate synthase-like"/>
    <property type="match status" value="1"/>
</dbReference>
<keyword evidence="2" id="KW-0560">Oxidoreductase</keyword>
<proteinExistence type="predicted"/>
<evidence type="ECO:0000259" key="5">
    <source>
        <dbReference type="Pfam" id="PF02668"/>
    </source>
</evidence>
<dbReference type="RefSeq" id="WP_353649829.1">
    <property type="nucleotide sequence ID" value="NZ_CP159218.1"/>
</dbReference>
<comment type="cofactor">
    <cofactor evidence="1">
        <name>Fe(2+)</name>
        <dbReference type="ChEBI" id="CHEBI:29033"/>
    </cofactor>
</comment>
<dbReference type="InterPro" id="IPR042098">
    <property type="entry name" value="TauD-like_sf"/>
</dbReference>
<dbReference type="EMBL" id="CP159218">
    <property type="protein sequence ID" value="XCG64216.1"/>
    <property type="molecule type" value="Genomic_DNA"/>
</dbReference>
<dbReference type="GO" id="GO:0051213">
    <property type="term" value="F:dioxygenase activity"/>
    <property type="evidence" value="ECO:0007669"/>
    <property type="project" value="UniProtKB-KW"/>
</dbReference>
<accession>A0AAU8DQD8</accession>
<gene>
    <name evidence="6" type="ORF">ABLG96_02380</name>
</gene>
<reference evidence="6" key="1">
    <citation type="submission" date="2024-05" db="EMBL/GenBank/DDBJ databases">
        <authorList>
            <person name="Cai S.Y."/>
            <person name="Jin L.M."/>
            <person name="Li H.R."/>
        </authorList>
    </citation>
    <scope>NUCLEOTIDE SEQUENCE</scope>
    <source>
        <strain evidence="6">A5-74</strain>
    </source>
</reference>
<dbReference type="SUPFAM" id="SSF51197">
    <property type="entry name" value="Clavaminate synthase-like"/>
    <property type="match status" value="1"/>
</dbReference>
<dbReference type="PANTHER" id="PTHR10696:SF56">
    <property type="entry name" value="TAUD_TFDA-LIKE DOMAIN-CONTAINING PROTEIN"/>
    <property type="match status" value="1"/>
</dbReference>
<evidence type="ECO:0000256" key="4">
    <source>
        <dbReference type="ARBA" id="ARBA00023194"/>
    </source>
</evidence>
<dbReference type="InterPro" id="IPR003819">
    <property type="entry name" value="TauD/TfdA-like"/>
</dbReference>